<dbReference type="Pfam" id="PF10094">
    <property type="entry name" value="DUF2332"/>
    <property type="match status" value="1"/>
</dbReference>
<name>A0A173LQJ1_9ACTN</name>
<dbReference type="AlphaFoldDB" id="A0A173LQJ1"/>
<proteinExistence type="predicted"/>
<evidence type="ECO:0000313" key="1">
    <source>
        <dbReference type="EMBL" id="ANI93861.1"/>
    </source>
</evidence>
<dbReference type="OrthoDB" id="8899077at2"/>
<dbReference type="STRING" id="499555.BJL86_3102"/>
<dbReference type="InterPro" id="IPR011200">
    <property type="entry name" value="UCP012608"/>
</dbReference>
<protein>
    <recommendedName>
        <fullName evidence="3">DUF2332 domain-containing protein</fullName>
    </recommendedName>
</protein>
<accession>A0A173LQJ1</accession>
<dbReference type="RefSeq" id="WP_067476388.1">
    <property type="nucleotide sequence ID" value="NZ_CP015961.1"/>
</dbReference>
<dbReference type="EMBL" id="CP015961">
    <property type="protein sequence ID" value="ANI93861.1"/>
    <property type="molecule type" value="Genomic_DNA"/>
</dbReference>
<evidence type="ECO:0008006" key="3">
    <source>
        <dbReference type="Google" id="ProtNLM"/>
    </source>
</evidence>
<keyword evidence="2" id="KW-1185">Reference proteome</keyword>
<evidence type="ECO:0000313" key="2">
    <source>
        <dbReference type="Proteomes" id="UP000186104"/>
    </source>
</evidence>
<dbReference type="Proteomes" id="UP000186104">
    <property type="component" value="Chromosome"/>
</dbReference>
<sequence>MDSAHVTDVASRYANFGQYEVRGRNPVYSAWTEGVAEDPEISALITELPPLRRQPVLLFAAARFAGAAETTKYDEFRTFLLGNWERIAEIAMTHSTQTNEAKRTACLLPFFSAAAASSARAGTVSLIEAGASAGLCLYPDRYNFRFHTEGSDLVTELSATPHDSDAPAPVLDCDMRGMIAPPRALPVVLWRGGVDLNPLDPADPDNRAWLKTLIWPGQTERAERLALALDIAAAEPAHILAGDLVERTGEAVAAAREAAPDTTPVVFHTAVLAYLEPGDREKFAGTMRELSRDYGAVWIANEGVTILPKVAEKVPPAVRKNKGVFVISVNETPLATTHGHGDWVRSLEP</sequence>
<organism evidence="1 2">
    <name type="scientific">Dietzia timorensis</name>
    <dbReference type="NCBI Taxonomy" id="499555"/>
    <lineage>
        <taxon>Bacteria</taxon>
        <taxon>Bacillati</taxon>
        <taxon>Actinomycetota</taxon>
        <taxon>Actinomycetes</taxon>
        <taxon>Mycobacteriales</taxon>
        <taxon>Dietziaceae</taxon>
        <taxon>Dietzia</taxon>
    </lineage>
</organism>
<reference evidence="1 2" key="1">
    <citation type="submission" date="2016-06" db="EMBL/GenBank/DDBJ databases">
        <title>Complete genome sequence of a saline-alkali tolerant type strain Dietzia timorensis ID05-A0528T.</title>
        <authorList>
            <person name="Wu X."/>
        </authorList>
    </citation>
    <scope>NUCLEOTIDE SEQUENCE [LARGE SCALE GENOMIC DNA]</scope>
    <source>
        <strain evidence="1 2">ID05-A0528</strain>
    </source>
</reference>
<dbReference type="KEGG" id="dtm:BJL86_3102"/>
<gene>
    <name evidence="1" type="ORF">BJL86_3102</name>
</gene>